<evidence type="ECO:0000313" key="6">
    <source>
        <dbReference type="Proteomes" id="UP000054549"/>
    </source>
</evidence>
<dbReference type="Proteomes" id="UP000054549">
    <property type="component" value="Unassembled WGS sequence"/>
</dbReference>
<dbReference type="InParanoid" id="A0A0C2TCB1"/>
<evidence type="ECO:0000256" key="1">
    <source>
        <dbReference type="ARBA" id="ARBA00022737"/>
    </source>
</evidence>
<dbReference type="InterPro" id="IPR002110">
    <property type="entry name" value="Ankyrin_rpt"/>
</dbReference>
<dbReference type="GO" id="GO:0004842">
    <property type="term" value="F:ubiquitin-protein transferase activity"/>
    <property type="evidence" value="ECO:0007669"/>
    <property type="project" value="TreeGrafter"/>
</dbReference>
<protein>
    <submittedName>
        <fullName evidence="5">Uncharacterized protein</fullName>
    </submittedName>
</protein>
<feature type="region of interest" description="Disordered" evidence="4">
    <location>
        <begin position="124"/>
        <end position="149"/>
    </location>
</feature>
<evidence type="ECO:0000313" key="5">
    <source>
        <dbReference type="EMBL" id="KIL64459.1"/>
    </source>
</evidence>
<dbReference type="AlphaFoldDB" id="A0A0C2TCB1"/>
<dbReference type="SUPFAM" id="SSF48403">
    <property type="entry name" value="Ankyrin repeat"/>
    <property type="match status" value="1"/>
</dbReference>
<dbReference type="PROSITE" id="PS50088">
    <property type="entry name" value="ANK_REPEAT"/>
    <property type="match status" value="1"/>
</dbReference>
<dbReference type="PANTHER" id="PTHR24171">
    <property type="entry name" value="ANKYRIN REPEAT DOMAIN-CONTAINING PROTEIN 39-RELATED"/>
    <property type="match status" value="1"/>
</dbReference>
<feature type="region of interest" description="Disordered" evidence="4">
    <location>
        <begin position="198"/>
        <end position="223"/>
    </location>
</feature>
<sequence length="223" mass="24422">MAPLPKNIWVAAGDGDLARVQELVENHSFSPNDPDPNTYTPMHAATSYGQLHVLDYLISQGGNVNIADNDGDTPLYTAENVETARYLVEHGAIIDRHNNDGISPIEHLQEEYPDVAAYIQSLTSPATQPSSQHQSQNQQPSQHQQELVSEQLTSQLVASVQHIVDRAQAEGRDPEEGELRQAISRAVLEGVAVGYDMTSEGQADTAEDGSTHKRQKLDNNHVQ</sequence>
<evidence type="ECO:0000256" key="4">
    <source>
        <dbReference type="SAM" id="MobiDB-lite"/>
    </source>
</evidence>
<dbReference type="PANTHER" id="PTHR24171:SF8">
    <property type="entry name" value="BRCA1-ASSOCIATED RING DOMAIN PROTEIN 1"/>
    <property type="match status" value="1"/>
</dbReference>
<accession>A0A0C2TCB1</accession>
<feature type="compositionally biased region" description="Low complexity" evidence="4">
    <location>
        <begin position="128"/>
        <end position="145"/>
    </location>
</feature>
<dbReference type="EMBL" id="KN818249">
    <property type="protein sequence ID" value="KIL64459.1"/>
    <property type="molecule type" value="Genomic_DNA"/>
</dbReference>
<evidence type="ECO:0000256" key="3">
    <source>
        <dbReference type="PROSITE-ProRule" id="PRU00023"/>
    </source>
</evidence>
<dbReference type="OrthoDB" id="19174at2759"/>
<evidence type="ECO:0000256" key="2">
    <source>
        <dbReference type="ARBA" id="ARBA00023043"/>
    </source>
</evidence>
<keyword evidence="2 3" id="KW-0040">ANK repeat</keyword>
<dbReference type="STRING" id="946122.A0A0C2TCB1"/>
<dbReference type="FunCoup" id="A0A0C2TCB1">
    <property type="interactions" value="23"/>
</dbReference>
<dbReference type="GO" id="GO:0085020">
    <property type="term" value="P:protein K6-linked ubiquitination"/>
    <property type="evidence" value="ECO:0007669"/>
    <property type="project" value="TreeGrafter"/>
</dbReference>
<dbReference type="PROSITE" id="PS50297">
    <property type="entry name" value="ANK_REP_REGION"/>
    <property type="match status" value="1"/>
</dbReference>
<feature type="repeat" description="ANK" evidence="3">
    <location>
        <begin position="37"/>
        <end position="69"/>
    </location>
</feature>
<dbReference type="Pfam" id="PF12796">
    <property type="entry name" value="Ank_2"/>
    <property type="match status" value="1"/>
</dbReference>
<name>A0A0C2TCB1_AMAMK</name>
<reference evidence="5 6" key="1">
    <citation type="submission" date="2014-04" db="EMBL/GenBank/DDBJ databases">
        <title>Evolutionary Origins and Diversification of the Mycorrhizal Mutualists.</title>
        <authorList>
            <consortium name="DOE Joint Genome Institute"/>
            <consortium name="Mycorrhizal Genomics Consortium"/>
            <person name="Kohler A."/>
            <person name="Kuo A."/>
            <person name="Nagy L.G."/>
            <person name="Floudas D."/>
            <person name="Copeland A."/>
            <person name="Barry K.W."/>
            <person name="Cichocki N."/>
            <person name="Veneault-Fourrey C."/>
            <person name="LaButti K."/>
            <person name="Lindquist E.A."/>
            <person name="Lipzen A."/>
            <person name="Lundell T."/>
            <person name="Morin E."/>
            <person name="Murat C."/>
            <person name="Riley R."/>
            <person name="Ohm R."/>
            <person name="Sun H."/>
            <person name="Tunlid A."/>
            <person name="Henrissat B."/>
            <person name="Grigoriev I.V."/>
            <person name="Hibbett D.S."/>
            <person name="Martin F."/>
        </authorList>
    </citation>
    <scope>NUCLEOTIDE SEQUENCE [LARGE SCALE GENOMIC DNA]</scope>
    <source>
        <strain evidence="5 6">Koide BX008</strain>
    </source>
</reference>
<keyword evidence="6" id="KW-1185">Reference proteome</keyword>
<dbReference type="InterPro" id="IPR036770">
    <property type="entry name" value="Ankyrin_rpt-contain_sf"/>
</dbReference>
<gene>
    <name evidence="5" type="ORF">M378DRAFT_163225</name>
</gene>
<proteinExistence type="predicted"/>
<dbReference type="SMART" id="SM00248">
    <property type="entry name" value="ANK"/>
    <property type="match status" value="2"/>
</dbReference>
<dbReference type="HOGENOM" id="CLU_078327_1_0_1"/>
<dbReference type="Gene3D" id="1.25.40.20">
    <property type="entry name" value="Ankyrin repeat-containing domain"/>
    <property type="match status" value="1"/>
</dbReference>
<keyword evidence="1" id="KW-0677">Repeat</keyword>
<organism evidence="5 6">
    <name type="scientific">Amanita muscaria (strain Koide BX008)</name>
    <dbReference type="NCBI Taxonomy" id="946122"/>
    <lineage>
        <taxon>Eukaryota</taxon>
        <taxon>Fungi</taxon>
        <taxon>Dikarya</taxon>
        <taxon>Basidiomycota</taxon>
        <taxon>Agaricomycotina</taxon>
        <taxon>Agaricomycetes</taxon>
        <taxon>Agaricomycetidae</taxon>
        <taxon>Agaricales</taxon>
        <taxon>Pluteineae</taxon>
        <taxon>Amanitaceae</taxon>
        <taxon>Amanita</taxon>
    </lineage>
</organism>